<evidence type="ECO:0000313" key="2">
    <source>
        <dbReference type="Proteomes" id="UP000541535"/>
    </source>
</evidence>
<dbReference type="RefSeq" id="WP_183439883.1">
    <property type="nucleotide sequence ID" value="NZ_JACHXD010000002.1"/>
</dbReference>
<proteinExistence type="predicted"/>
<protein>
    <submittedName>
        <fullName evidence="1">Uncharacterized protein</fullName>
    </submittedName>
</protein>
<dbReference type="AlphaFoldDB" id="A0A7W5B7H3"/>
<dbReference type="Proteomes" id="UP000541535">
    <property type="component" value="Unassembled WGS sequence"/>
</dbReference>
<name>A0A7W5B7H3_9BURK</name>
<sequence length="501" mass="54934">MAYRWESENSVWLEQESGQFQLAESNGLGRTEWPAQARSRLPDVASLLGAALPQACEHGSIYPEDFRFCPECGAALRHPAAAADAPEWWGASSAPLPDSSYPLPKHAPHGLPLTALPLATALESRPPEPHVGQAERRLPAPPNAVCVFAASSFGFRAQRLLALAYTRNVLQYWDPLAQHWQVMAAEDYESDLRFTASDYAWLPLDAAAGRRGDVALVPAAQGLFRLRINPVSESYRTEAVFLARLASAPGAVGKHIACLFADDDGVHLWAADADGANPAALSVAGGAAPSGGWSRPLSYDGSLIWLHEQGHLVWRPGAAPQWLAWPFPWTPRLILGGPVRSRDGRLWLIGHDGQGYSFRELGVAQAQVEAIDGARLGFGTLLFRRGHQVKDEPWAIEDVEDQRHSDALVLPLLENLSSTRSQPTGLVLRFEKFTGKAEAALESATLPRTLIEWIGQRNVILDEAVRLSRPGDCVPFVYDNCLWLHHPTWNEIRGWQLKALA</sequence>
<organism evidence="1 2">
    <name type="scientific">Pseudoduganella violacea</name>
    <dbReference type="NCBI Taxonomy" id="1715466"/>
    <lineage>
        <taxon>Bacteria</taxon>
        <taxon>Pseudomonadati</taxon>
        <taxon>Pseudomonadota</taxon>
        <taxon>Betaproteobacteria</taxon>
        <taxon>Burkholderiales</taxon>
        <taxon>Oxalobacteraceae</taxon>
        <taxon>Telluria group</taxon>
        <taxon>Pseudoduganella</taxon>
    </lineage>
</organism>
<evidence type="ECO:0000313" key="1">
    <source>
        <dbReference type="EMBL" id="MBB3117958.1"/>
    </source>
</evidence>
<reference evidence="1 2" key="1">
    <citation type="submission" date="2020-08" db="EMBL/GenBank/DDBJ databases">
        <title>Genomic Encyclopedia of Type Strains, Phase III (KMG-III): the genomes of soil and plant-associated and newly described type strains.</title>
        <authorList>
            <person name="Whitman W."/>
        </authorList>
    </citation>
    <scope>NUCLEOTIDE SEQUENCE [LARGE SCALE GENOMIC DNA]</scope>
    <source>
        <strain evidence="1 2">CECT 8897</strain>
    </source>
</reference>
<dbReference type="EMBL" id="JACHXD010000002">
    <property type="protein sequence ID" value="MBB3117958.1"/>
    <property type="molecule type" value="Genomic_DNA"/>
</dbReference>
<comment type="caution">
    <text evidence="1">The sequence shown here is derived from an EMBL/GenBank/DDBJ whole genome shotgun (WGS) entry which is preliminary data.</text>
</comment>
<accession>A0A7W5B7H3</accession>
<gene>
    <name evidence="1" type="ORF">FHS03_000984</name>
</gene>
<keyword evidence="2" id="KW-1185">Reference proteome</keyword>